<protein>
    <submittedName>
        <fullName evidence="1">Uncharacterized protein</fullName>
    </submittedName>
</protein>
<accession>A0A8J3LBC1</accession>
<keyword evidence="2" id="KW-1185">Reference proteome</keyword>
<name>A0A8J3LBC1_9ACTN</name>
<gene>
    <name evidence="1" type="ORF">Cme02nite_39370</name>
</gene>
<dbReference type="AlphaFoldDB" id="A0A8J3LBC1"/>
<reference evidence="1" key="1">
    <citation type="submission" date="2021-01" db="EMBL/GenBank/DDBJ databases">
        <title>Whole genome shotgun sequence of Catellatospora methionotrophica NBRC 14553.</title>
        <authorList>
            <person name="Komaki H."/>
            <person name="Tamura T."/>
        </authorList>
    </citation>
    <scope>NUCLEOTIDE SEQUENCE</scope>
    <source>
        <strain evidence="1">NBRC 14553</strain>
    </source>
</reference>
<organism evidence="1 2">
    <name type="scientific">Catellatospora methionotrophica</name>
    <dbReference type="NCBI Taxonomy" id="121620"/>
    <lineage>
        <taxon>Bacteria</taxon>
        <taxon>Bacillati</taxon>
        <taxon>Actinomycetota</taxon>
        <taxon>Actinomycetes</taxon>
        <taxon>Micromonosporales</taxon>
        <taxon>Micromonosporaceae</taxon>
        <taxon>Catellatospora</taxon>
    </lineage>
</organism>
<dbReference type="RefSeq" id="WP_166388818.1">
    <property type="nucleotide sequence ID" value="NZ_BAAATT010000005.1"/>
</dbReference>
<dbReference type="EMBL" id="BONJ01000021">
    <property type="protein sequence ID" value="GIG15605.1"/>
    <property type="molecule type" value="Genomic_DNA"/>
</dbReference>
<comment type="caution">
    <text evidence="1">The sequence shown here is derived from an EMBL/GenBank/DDBJ whole genome shotgun (WGS) entry which is preliminary data.</text>
</comment>
<dbReference type="Proteomes" id="UP000660339">
    <property type="component" value="Unassembled WGS sequence"/>
</dbReference>
<proteinExistence type="predicted"/>
<evidence type="ECO:0000313" key="2">
    <source>
        <dbReference type="Proteomes" id="UP000660339"/>
    </source>
</evidence>
<evidence type="ECO:0000313" key="1">
    <source>
        <dbReference type="EMBL" id="GIG15605.1"/>
    </source>
</evidence>
<sequence length="148" mass="16261">MTGSAAMAHETAYEELSEFLLLPEEDAHPVHEVRGCVCRQCGGRSFKVAVMAEDEGSVRRTCVSCGTHGFIADSAEFWDDDEEIEVCACTCGHEEFAAAAGFSLYEDGESDDVRWVYVALRCESCQEIGVYEDWKIGYGPSGLLLDQV</sequence>